<dbReference type="OrthoDB" id="4980266at2759"/>
<evidence type="ECO:0000313" key="3">
    <source>
        <dbReference type="Proteomes" id="UP000005206"/>
    </source>
</evidence>
<organism evidence="2 3">
    <name type="scientific">Fusarium vanettenii (strain ATCC MYA-4622 / CBS 123669 / FGSC 9596 / NRRL 45880 / 77-13-4)</name>
    <name type="common">Fusarium solani subsp. pisi</name>
    <dbReference type="NCBI Taxonomy" id="660122"/>
    <lineage>
        <taxon>Eukaryota</taxon>
        <taxon>Fungi</taxon>
        <taxon>Dikarya</taxon>
        <taxon>Ascomycota</taxon>
        <taxon>Pezizomycotina</taxon>
        <taxon>Sordariomycetes</taxon>
        <taxon>Hypocreomycetidae</taxon>
        <taxon>Hypocreales</taxon>
        <taxon>Nectriaceae</taxon>
        <taxon>Fusarium</taxon>
        <taxon>Fusarium solani species complex</taxon>
        <taxon>Fusarium vanettenii</taxon>
    </lineage>
</organism>
<reference evidence="2 3" key="1">
    <citation type="journal article" date="2009" name="PLoS Genet.">
        <title>The genome of Nectria haematococca: contribution of supernumerary chromosomes to gene expansion.</title>
        <authorList>
            <person name="Coleman J.J."/>
            <person name="Rounsley S.D."/>
            <person name="Rodriguez-Carres M."/>
            <person name="Kuo A."/>
            <person name="Wasmann C.C."/>
            <person name="Grimwood J."/>
            <person name="Schmutz J."/>
            <person name="Taga M."/>
            <person name="White G.J."/>
            <person name="Zhou S."/>
            <person name="Schwartz D.C."/>
            <person name="Freitag M."/>
            <person name="Ma L.J."/>
            <person name="Danchin E.G."/>
            <person name="Henrissat B."/>
            <person name="Coutinho P.M."/>
            <person name="Nelson D.R."/>
            <person name="Straney D."/>
            <person name="Napoli C.A."/>
            <person name="Barker B.M."/>
            <person name="Gribskov M."/>
            <person name="Rep M."/>
            <person name="Kroken S."/>
            <person name="Molnar I."/>
            <person name="Rensing C."/>
            <person name="Kennell J.C."/>
            <person name="Zamora J."/>
            <person name="Farman M.L."/>
            <person name="Selker E.U."/>
            <person name="Salamov A."/>
            <person name="Shapiro H."/>
            <person name="Pangilinan J."/>
            <person name="Lindquist E."/>
            <person name="Lamers C."/>
            <person name="Grigoriev I.V."/>
            <person name="Geiser D.M."/>
            <person name="Covert S.F."/>
            <person name="Temporini E."/>
            <person name="Vanetten H.D."/>
        </authorList>
    </citation>
    <scope>NUCLEOTIDE SEQUENCE [LARGE SCALE GENOMIC DNA]</scope>
    <source>
        <strain evidence="3">ATCC MYA-4622 / CBS 123669 / FGSC 9596 / NRRL 45880 / 77-13-4</strain>
    </source>
</reference>
<accession>C7ZMB1</accession>
<dbReference type="HOGENOM" id="CLU_1050054_0_0_1"/>
<dbReference type="RefSeq" id="XP_003040598.1">
    <property type="nucleotide sequence ID" value="XM_003040552.1"/>
</dbReference>
<dbReference type="GeneID" id="9679008"/>
<sequence length="265" mass="29717">MNSAAEADSFIIYEDRQLQDIPDDELIPHCRVLQPLQQPPQERFQPKSTRHKKNDLSRDDRQVQYALETPLSSQKSLPRPAGHRLSPQQLKTLTDFLNEDRSHRDITWQDLREFVPGYVDVGITALKTGMGSLGYRSRRPGKKLMTSERIRKDRIGSEAVLPLQMRRHFTALTKAYGGPRFEMTSPFVNFVTGDNTATASTPGALSVAIGRAPTSSSDLIHQITGYNTSLDLCNAPLKKLFTPSASLWSTGPLGVLIKGRWPLDY</sequence>
<dbReference type="EMBL" id="GG698950">
    <property type="protein sequence ID" value="EEU34885.1"/>
    <property type="molecule type" value="Genomic_DNA"/>
</dbReference>
<gene>
    <name evidence="2" type="ORF">NECHADRAFT_88398</name>
</gene>
<dbReference type="InParanoid" id="C7ZMB1"/>
<dbReference type="VEuPathDB" id="FungiDB:NECHADRAFT_88398"/>
<evidence type="ECO:0000256" key="1">
    <source>
        <dbReference type="SAM" id="MobiDB-lite"/>
    </source>
</evidence>
<name>C7ZMB1_FUSV7</name>
<feature type="region of interest" description="Disordered" evidence="1">
    <location>
        <begin position="35"/>
        <end position="60"/>
    </location>
</feature>
<protein>
    <submittedName>
        <fullName evidence="2">Uncharacterized protein</fullName>
    </submittedName>
</protein>
<dbReference type="Proteomes" id="UP000005206">
    <property type="component" value="Chromosome 14"/>
</dbReference>
<dbReference type="KEGG" id="nhe:NECHADRAFT_88398"/>
<keyword evidence="3" id="KW-1185">Reference proteome</keyword>
<evidence type="ECO:0000313" key="2">
    <source>
        <dbReference type="EMBL" id="EEU34885.1"/>
    </source>
</evidence>
<proteinExistence type="predicted"/>
<dbReference type="AlphaFoldDB" id="C7ZMB1"/>